<keyword evidence="3" id="KW-1185">Reference proteome</keyword>
<dbReference type="EMBL" id="JAUSVM010000001">
    <property type="protein sequence ID" value="MDQ0424582.1"/>
    <property type="molecule type" value="Genomic_DNA"/>
</dbReference>
<dbReference type="RefSeq" id="WP_307415973.1">
    <property type="nucleotide sequence ID" value="NZ_JAUSVM010000001.1"/>
</dbReference>
<evidence type="ECO:0000313" key="2">
    <source>
        <dbReference type="EMBL" id="MDQ0424582.1"/>
    </source>
</evidence>
<comment type="caution">
    <text evidence="2">The sequence shown here is derived from an EMBL/GenBank/DDBJ whole genome shotgun (WGS) entry which is preliminary data.</text>
</comment>
<dbReference type="Proteomes" id="UP001240250">
    <property type="component" value="Unassembled WGS sequence"/>
</dbReference>
<name>A0ABU0GJ57_9CELL</name>
<accession>A0ABU0GJ57</accession>
<feature type="compositionally biased region" description="Low complexity" evidence="1">
    <location>
        <begin position="42"/>
        <end position="54"/>
    </location>
</feature>
<organism evidence="2 3">
    <name type="scientific">Cellulomonas iranensis</name>
    <dbReference type="NCBI Taxonomy" id="76862"/>
    <lineage>
        <taxon>Bacteria</taxon>
        <taxon>Bacillati</taxon>
        <taxon>Actinomycetota</taxon>
        <taxon>Actinomycetes</taxon>
        <taxon>Micrococcales</taxon>
        <taxon>Cellulomonadaceae</taxon>
        <taxon>Cellulomonas</taxon>
    </lineage>
</organism>
<evidence type="ECO:0008006" key="4">
    <source>
        <dbReference type="Google" id="ProtNLM"/>
    </source>
</evidence>
<feature type="compositionally biased region" description="Low complexity" evidence="1">
    <location>
        <begin position="17"/>
        <end position="29"/>
    </location>
</feature>
<protein>
    <recommendedName>
        <fullName evidence="4">SCP domain-containing protein</fullName>
    </recommendedName>
</protein>
<reference evidence="2 3" key="1">
    <citation type="submission" date="2023-07" db="EMBL/GenBank/DDBJ databases">
        <title>Sequencing the genomes of 1000 actinobacteria strains.</title>
        <authorList>
            <person name="Klenk H.-P."/>
        </authorList>
    </citation>
    <scope>NUCLEOTIDE SEQUENCE [LARGE SCALE GENOMIC DNA]</scope>
    <source>
        <strain evidence="2 3">DSM 14785</strain>
    </source>
</reference>
<sequence>MSERQGTGAGRDGRPAGGAAAPVEAPARAVPLIPTQAGHVLSGPVPVVPASGVPQQRTPANGDPGEPPATDAASPAYPSHRRQVVALLTAAAVLVSAGGVWAVQQERAARADAARAAQARVDAVRAGVGDELAAARVDGVVAGAAIATVQRAAAGDQARAAVEHASATLASAPQAGDGPRGALQQAIDATSGAVGAPAVSLTTLRTVTAGLAAPEKGVVDAQAAWQAAEDARVAAEEAARAAAAQAAAARAPKAATTRRAPAPARSGGAAAAAPAAPAAAGLPVAGSEGSAGAVGAALNAHRVANGLGELSIVRSGARVEHAMQMAASDSIWHSGTRAGSAKARPEIVGRVSPGDATRMIRAYANSSGHNAQMLGAYSTAYVGVVMHDGWMYTSITFG</sequence>
<evidence type="ECO:0000313" key="3">
    <source>
        <dbReference type="Proteomes" id="UP001240250"/>
    </source>
</evidence>
<feature type="region of interest" description="Disordered" evidence="1">
    <location>
        <begin position="1"/>
        <end position="77"/>
    </location>
</feature>
<feature type="region of interest" description="Disordered" evidence="1">
    <location>
        <begin position="249"/>
        <end position="268"/>
    </location>
</feature>
<evidence type="ECO:0000256" key="1">
    <source>
        <dbReference type="SAM" id="MobiDB-lite"/>
    </source>
</evidence>
<gene>
    <name evidence="2" type="ORF">JO380_000963</name>
</gene>
<proteinExistence type="predicted"/>